<protein>
    <submittedName>
        <fullName evidence="2">Uncharacterized protein</fullName>
    </submittedName>
</protein>
<dbReference type="Proteomes" id="UP000603463">
    <property type="component" value="Unassembled WGS sequence"/>
</dbReference>
<feature type="region of interest" description="Disordered" evidence="1">
    <location>
        <begin position="1"/>
        <end position="25"/>
    </location>
</feature>
<dbReference type="EMBL" id="WVBC01000034">
    <property type="protein sequence ID" value="NKT81120.1"/>
    <property type="molecule type" value="Genomic_DNA"/>
</dbReference>
<evidence type="ECO:0000313" key="4">
    <source>
        <dbReference type="EMBL" id="NKW40366.1"/>
    </source>
</evidence>
<dbReference type="Proteomes" id="UP000608063">
    <property type="component" value="Unassembled WGS sequence"/>
</dbReference>
<dbReference type="Proteomes" id="UP000808906">
    <property type="component" value="Unassembled WGS sequence"/>
</dbReference>
<reference evidence="3" key="2">
    <citation type="journal article" date="2020" name="Environ. Microbiol.">
        <title>The novel and transferable erm(51) gene confers Macrolides, Lincosamides, and Streptogramins B (MLSB) resistance to clonal Rhodococcus equi in the environment.</title>
        <authorList>
            <person name="Huber L."/>
            <person name="Giguere S."/>
            <person name="Slovis N.M."/>
            <person name="Alvarez-Narvaez S."/>
            <person name="Hart K.A."/>
            <person name="Greiter M."/>
            <person name="Morris E.R.A."/>
            <person name="Cohen N.D."/>
        </authorList>
    </citation>
    <scope>NUCLEOTIDE SEQUENCE</scope>
    <source>
        <strain evidence="3">Lh_116_1</strain>
        <strain evidence="4">Lh_16_1</strain>
    </source>
</reference>
<evidence type="ECO:0000313" key="3">
    <source>
        <dbReference type="EMBL" id="NKT81120.1"/>
    </source>
</evidence>
<sequence length="92" mass="10089">MAHEPHLQLSIPMRRAPKEISPRRSPYDRRLAADPQEDAHFPCNGRASKYDNARPKAYSAATVLLPASISELRQTRGYCTDGGISPDAGADV</sequence>
<name>A0A9Q2PEQ7_RHOHA</name>
<dbReference type="EMBL" id="WVDC01000001">
    <property type="protein sequence ID" value="NKW40366.1"/>
    <property type="molecule type" value="Genomic_DNA"/>
</dbReference>
<feature type="compositionally biased region" description="Basic and acidic residues" evidence="1">
    <location>
        <begin position="16"/>
        <end position="25"/>
    </location>
</feature>
<evidence type="ECO:0000256" key="1">
    <source>
        <dbReference type="SAM" id="MobiDB-lite"/>
    </source>
</evidence>
<organism evidence="2 5">
    <name type="scientific">Rhodococcus hoagii</name>
    <name type="common">Corynebacterium equii</name>
    <dbReference type="NCBI Taxonomy" id="43767"/>
    <lineage>
        <taxon>Bacteria</taxon>
        <taxon>Bacillati</taxon>
        <taxon>Actinomycetota</taxon>
        <taxon>Actinomycetes</taxon>
        <taxon>Mycobacteriales</taxon>
        <taxon>Nocardiaceae</taxon>
        <taxon>Prescottella</taxon>
    </lineage>
</organism>
<evidence type="ECO:0000313" key="2">
    <source>
        <dbReference type="EMBL" id="MBM4566964.1"/>
    </source>
</evidence>
<accession>A0A9Q2PEQ7</accession>
<evidence type="ECO:0000313" key="5">
    <source>
        <dbReference type="Proteomes" id="UP000808906"/>
    </source>
</evidence>
<dbReference type="AlphaFoldDB" id="A0A9Q2PEQ7"/>
<reference evidence="2" key="1">
    <citation type="submission" date="2019-11" db="EMBL/GenBank/DDBJ databases">
        <title>Spread of Macrolides and rifampicin resistant Rhodococcus equi in clinical isolates in the USA.</title>
        <authorList>
            <person name="Alvarez-Narvaez S."/>
            <person name="Huber L."/>
            <person name="Cohen N.D."/>
            <person name="Slovis N."/>
            <person name="Greiter M."/>
            <person name="Giguere S."/>
            <person name="Hart K."/>
        </authorList>
    </citation>
    <scope>NUCLEOTIDE SEQUENCE</scope>
    <source>
        <strain evidence="2">Lh_17</strain>
    </source>
</reference>
<dbReference type="EMBL" id="WUXR01000008">
    <property type="protein sequence ID" value="MBM4566964.1"/>
    <property type="molecule type" value="Genomic_DNA"/>
</dbReference>
<proteinExistence type="predicted"/>
<comment type="caution">
    <text evidence="2">The sequence shown here is derived from an EMBL/GenBank/DDBJ whole genome shotgun (WGS) entry which is preliminary data.</text>
</comment>
<dbReference type="RefSeq" id="WP_139794554.1">
    <property type="nucleotide sequence ID" value="NZ_AP024198.1"/>
</dbReference>
<gene>
    <name evidence="2" type="ORF">GS441_16400</name>
    <name evidence="3" type="ORF">GS882_23895</name>
    <name evidence="4" type="ORF">GS947_01705</name>
</gene>